<keyword evidence="1" id="KW-0732">Signal</keyword>
<feature type="signal peptide" evidence="1">
    <location>
        <begin position="1"/>
        <end position="31"/>
    </location>
</feature>
<evidence type="ECO:0000256" key="1">
    <source>
        <dbReference type="SAM" id="SignalP"/>
    </source>
</evidence>
<proteinExistence type="predicted"/>
<evidence type="ECO:0008006" key="4">
    <source>
        <dbReference type="Google" id="ProtNLM"/>
    </source>
</evidence>
<dbReference type="RefSeq" id="WP_338291318.1">
    <property type="nucleotide sequence ID" value="NZ_AP027272.1"/>
</dbReference>
<evidence type="ECO:0000313" key="2">
    <source>
        <dbReference type="EMBL" id="BDX05352.1"/>
    </source>
</evidence>
<sequence length="308" mass="35560">MSDSLFALKTFLILTGVAVVLLLAPEAGAHATDDSVKTTEVEPLTIVHSGVYAENDYTIELLRLVLQRAGNQYQLQALGYWPPRGRDFAMMESKDGIDIMWGSARQDREDRFLTIRIPLFKGLIGWRIPFVHESKLNLFEDVSDLSALSNYRPGQYFSWTDTRILKHNGIDVFEANNRPRLVDMLVNHKFDYFPRAAIEIMHEYQQHQHQGVRIEPHLLIIYPTAFYYYVQKDNQALADNLKLGLETIIANGEMDALFFQHFGEILKTLAIHKRKVIRLDNPFIPPKAPFERKDLWLQPEQFTANSVE</sequence>
<name>A0AA48HMT0_9ALTE</name>
<protein>
    <recommendedName>
        <fullName evidence="4">Solute-binding protein family 3/N-terminal domain-containing protein</fullName>
    </recommendedName>
</protein>
<dbReference type="Proteomes" id="UP001333710">
    <property type="component" value="Chromosome"/>
</dbReference>
<reference evidence="2" key="1">
    <citation type="submission" date="2023-01" db="EMBL/GenBank/DDBJ databases">
        <title>Complete genome sequence of Planctobacterium marinum strain Dej080120_11.</title>
        <authorList>
            <person name="Ueki S."/>
            <person name="Maruyama F."/>
        </authorList>
    </citation>
    <scope>NUCLEOTIDE SEQUENCE</scope>
    <source>
        <strain evidence="2">Dej080120_11</strain>
    </source>
</reference>
<keyword evidence="3" id="KW-1185">Reference proteome</keyword>
<dbReference type="SUPFAM" id="SSF53850">
    <property type="entry name" value="Periplasmic binding protein-like II"/>
    <property type="match status" value="1"/>
</dbReference>
<feature type="chain" id="PRO_5041385239" description="Solute-binding protein family 3/N-terminal domain-containing protein" evidence="1">
    <location>
        <begin position="32"/>
        <end position="308"/>
    </location>
</feature>
<evidence type="ECO:0000313" key="3">
    <source>
        <dbReference type="Proteomes" id="UP001333710"/>
    </source>
</evidence>
<dbReference type="AlphaFoldDB" id="A0AA48HMT0"/>
<gene>
    <name evidence="2" type="ORF">MACH26_08730</name>
</gene>
<accession>A0AA48HMT0</accession>
<dbReference type="Gene3D" id="3.40.190.10">
    <property type="entry name" value="Periplasmic binding protein-like II"/>
    <property type="match status" value="2"/>
</dbReference>
<dbReference type="EMBL" id="AP027272">
    <property type="protein sequence ID" value="BDX05352.1"/>
    <property type="molecule type" value="Genomic_DNA"/>
</dbReference>
<dbReference type="KEGG" id="pmaw:MACH26_08730"/>
<organism evidence="2 3">
    <name type="scientific">Planctobacterium marinum</name>
    <dbReference type="NCBI Taxonomy" id="1631968"/>
    <lineage>
        <taxon>Bacteria</taxon>
        <taxon>Pseudomonadati</taxon>
        <taxon>Pseudomonadota</taxon>
        <taxon>Gammaproteobacteria</taxon>
        <taxon>Alteromonadales</taxon>
        <taxon>Alteromonadaceae</taxon>
        <taxon>Planctobacterium</taxon>
    </lineage>
</organism>